<dbReference type="GO" id="GO:0006047">
    <property type="term" value="P:UDP-N-acetylglucosamine metabolic process"/>
    <property type="evidence" value="ECO:0007669"/>
    <property type="project" value="TreeGrafter"/>
</dbReference>
<name>A0A3B1C4K7_9ZZZZ</name>
<dbReference type="CDD" id="cd05008">
    <property type="entry name" value="SIS_GlmS_GlmD_1"/>
    <property type="match status" value="1"/>
</dbReference>
<feature type="domain" description="Glutamine amidotransferase type-2" evidence="8">
    <location>
        <begin position="2"/>
        <end position="220"/>
    </location>
</feature>
<dbReference type="PANTHER" id="PTHR10937:SF0">
    <property type="entry name" value="GLUTAMINE--FRUCTOSE-6-PHOSPHATE TRANSAMINASE (ISOMERIZING)"/>
    <property type="match status" value="1"/>
</dbReference>
<evidence type="ECO:0000256" key="1">
    <source>
        <dbReference type="ARBA" id="ARBA00001031"/>
    </source>
</evidence>
<gene>
    <name evidence="10" type="ORF">MNBD_NITROSPINAE04-2473</name>
</gene>
<evidence type="ECO:0000256" key="4">
    <source>
        <dbReference type="ARBA" id="ARBA00022576"/>
    </source>
</evidence>
<protein>
    <recommendedName>
        <fullName evidence="3">Glutamine--fructose-6-phosphate aminotransferase [isomerizing]</fullName>
        <ecNumber evidence="2">2.6.1.16</ecNumber>
    </recommendedName>
</protein>
<evidence type="ECO:0000256" key="7">
    <source>
        <dbReference type="ARBA" id="ARBA00022962"/>
    </source>
</evidence>
<keyword evidence="7" id="KW-0315">Glutamine amidotransferase</keyword>
<feature type="domain" description="SIS" evidence="9">
    <location>
        <begin position="453"/>
        <end position="597"/>
    </location>
</feature>
<dbReference type="SUPFAM" id="SSF53697">
    <property type="entry name" value="SIS domain"/>
    <property type="match status" value="1"/>
</dbReference>
<dbReference type="InterPro" id="IPR035466">
    <property type="entry name" value="GlmS/AgaS_SIS"/>
</dbReference>
<keyword evidence="5 10" id="KW-0808">Transferase</keyword>
<evidence type="ECO:0000256" key="3">
    <source>
        <dbReference type="ARBA" id="ARBA00016090"/>
    </source>
</evidence>
<evidence type="ECO:0000256" key="6">
    <source>
        <dbReference type="ARBA" id="ARBA00022737"/>
    </source>
</evidence>
<reference evidence="10" key="1">
    <citation type="submission" date="2018-06" db="EMBL/GenBank/DDBJ databases">
        <authorList>
            <person name="Zhirakovskaya E."/>
        </authorList>
    </citation>
    <scope>NUCLEOTIDE SEQUENCE</scope>
</reference>
<dbReference type="NCBIfam" id="TIGR01135">
    <property type="entry name" value="glmS"/>
    <property type="match status" value="1"/>
</dbReference>
<evidence type="ECO:0000256" key="5">
    <source>
        <dbReference type="ARBA" id="ARBA00022679"/>
    </source>
</evidence>
<dbReference type="Gene3D" id="3.40.50.10490">
    <property type="entry name" value="Glucose-6-phosphate isomerase like protein, domain 1"/>
    <property type="match status" value="2"/>
</dbReference>
<evidence type="ECO:0000259" key="9">
    <source>
        <dbReference type="PROSITE" id="PS51464"/>
    </source>
</evidence>
<dbReference type="InterPro" id="IPR005855">
    <property type="entry name" value="GFAT"/>
</dbReference>
<dbReference type="FunFam" id="3.60.20.10:FF:000006">
    <property type="entry name" value="Glutamine--fructose-6-phosphate aminotransferase [isomerizing]"/>
    <property type="match status" value="1"/>
</dbReference>
<dbReference type="InterPro" id="IPR017932">
    <property type="entry name" value="GATase_2_dom"/>
</dbReference>
<feature type="domain" description="SIS" evidence="9">
    <location>
        <begin position="281"/>
        <end position="421"/>
    </location>
</feature>
<dbReference type="EC" id="2.6.1.16" evidence="2"/>
<dbReference type="AlphaFoldDB" id="A0A3B1C4K7"/>
<dbReference type="SUPFAM" id="SSF56235">
    <property type="entry name" value="N-terminal nucleophile aminohydrolases (Ntn hydrolases)"/>
    <property type="match status" value="1"/>
</dbReference>
<dbReference type="PANTHER" id="PTHR10937">
    <property type="entry name" value="GLUCOSAMINE--FRUCTOSE-6-PHOSPHATE AMINOTRANSFERASE, ISOMERIZING"/>
    <property type="match status" value="1"/>
</dbReference>
<proteinExistence type="predicted"/>
<dbReference type="GO" id="GO:0004360">
    <property type="term" value="F:glutamine-fructose-6-phosphate transaminase (isomerizing) activity"/>
    <property type="evidence" value="ECO:0007669"/>
    <property type="project" value="UniProtKB-EC"/>
</dbReference>
<organism evidence="10">
    <name type="scientific">hydrothermal vent metagenome</name>
    <dbReference type="NCBI Taxonomy" id="652676"/>
    <lineage>
        <taxon>unclassified sequences</taxon>
        <taxon>metagenomes</taxon>
        <taxon>ecological metagenomes</taxon>
    </lineage>
</organism>
<dbReference type="Pfam" id="PF13522">
    <property type="entry name" value="GATase_6"/>
    <property type="match status" value="1"/>
</dbReference>
<dbReference type="InterPro" id="IPR047084">
    <property type="entry name" value="GFAT_N"/>
</dbReference>
<comment type="catalytic activity">
    <reaction evidence="1">
        <text>D-fructose 6-phosphate + L-glutamine = D-glucosamine 6-phosphate + L-glutamate</text>
        <dbReference type="Rhea" id="RHEA:13237"/>
        <dbReference type="ChEBI" id="CHEBI:29985"/>
        <dbReference type="ChEBI" id="CHEBI:58359"/>
        <dbReference type="ChEBI" id="CHEBI:58725"/>
        <dbReference type="ChEBI" id="CHEBI:61527"/>
        <dbReference type="EC" id="2.6.1.16"/>
    </reaction>
</comment>
<keyword evidence="6" id="KW-0677">Repeat</keyword>
<dbReference type="InterPro" id="IPR046348">
    <property type="entry name" value="SIS_dom_sf"/>
</dbReference>
<evidence type="ECO:0000256" key="2">
    <source>
        <dbReference type="ARBA" id="ARBA00012916"/>
    </source>
</evidence>
<accession>A0A3B1C4K7</accession>
<dbReference type="CDD" id="cd00714">
    <property type="entry name" value="GFAT"/>
    <property type="match status" value="1"/>
</dbReference>
<keyword evidence="4 10" id="KW-0032">Aminotransferase</keyword>
<dbReference type="EMBL" id="UOGA01000158">
    <property type="protein sequence ID" value="VAX19533.1"/>
    <property type="molecule type" value="Genomic_DNA"/>
</dbReference>
<dbReference type="GO" id="GO:0006002">
    <property type="term" value="P:fructose 6-phosphate metabolic process"/>
    <property type="evidence" value="ECO:0007669"/>
    <property type="project" value="TreeGrafter"/>
</dbReference>
<dbReference type="GO" id="GO:0006487">
    <property type="term" value="P:protein N-linked glycosylation"/>
    <property type="evidence" value="ECO:0007669"/>
    <property type="project" value="TreeGrafter"/>
</dbReference>
<dbReference type="PROSITE" id="PS51464">
    <property type="entry name" value="SIS"/>
    <property type="match status" value="2"/>
</dbReference>
<dbReference type="NCBIfam" id="NF001484">
    <property type="entry name" value="PRK00331.1"/>
    <property type="match status" value="1"/>
</dbReference>
<sequence length="607" mass="67196">MCGIAGIASLEDISERLVASIRNLEYRGYDSCGIAMVNGSKAIRVSKNIGTVDEVGAKENFSKLKGSIGIAHARWATHGKVTKANAHPHTSCGNGFSLTHNGIISNHGAIRARLLKLGHKFRSETDTEVIVHLVEEYYKKLKSVEKAFVSALRDLDGSFAIALVTKHEPDRIYCARFESPLLIGLGDDANYIGSDFSAFIQHTKNAVFLEDGEYSIITHDSHCIKRISTGRAVSRPVKELKWDPEMAQKGGFPHYMLKEIYEQPQIVQNALDIDRKLIRGFAKMALEKSRLYLTGVGTTFYVAQLGQYYFSQYAGITPMVISSDEFRFLAQVDKNCAVLALSQSGETYDTLTALRHAKSMKATTAAIVNVMGSSMARMVDHLILQQSGPEICVISTKAALSQMIILARVVLEVGVMNKRITARQAKTFEKEIGQLPGAIETILNEKSGFIHSIAKTHSKIRHWLFLGRGRYYPVARESALKMKEVAYVHAEGMPSGFLKHGTIALIDDRLNSVIFTPPEEEKQLYELTLSSAEEIKARGGYLLGITFDSRSKEPMPFTDQIVLPKAPPFIAPFLEMVVAQLLSYFTATTLKRNIDRPRSLAKSVTVA</sequence>
<dbReference type="CDD" id="cd05009">
    <property type="entry name" value="SIS_GlmS_GlmD_2"/>
    <property type="match status" value="1"/>
</dbReference>
<dbReference type="GO" id="GO:0097367">
    <property type="term" value="F:carbohydrate derivative binding"/>
    <property type="evidence" value="ECO:0007669"/>
    <property type="project" value="InterPro"/>
</dbReference>
<dbReference type="InterPro" id="IPR029055">
    <property type="entry name" value="Ntn_hydrolases_N"/>
</dbReference>
<evidence type="ECO:0000259" key="8">
    <source>
        <dbReference type="PROSITE" id="PS51278"/>
    </source>
</evidence>
<dbReference type="PROSITE" id="PS51278">
    <property type="entry name" value="GATASE_TYPE_2"/>
    <property type="match status" value="1"/>
</dbReference>
<evidence type="ECO:0000313" key="10">
    <source>
        <dbReference type="EMBL" id="VAX19533.1"/>
    </source>
</evidence>
<dbReference type="Pfam" id="PF01380">
    <property type="entry name" value="SIS"/>
    <property type="match status" value="2"/>
</dbReference>
<dbReference type="InterPro" id="IPR001347">
    <property type="entry name" value="SIS_dom"/>
</dbReference>
<dbReference type="InterPro" id="IPR035490">
    <property type="entry name" value="GlmS/FrlB_SIS"/>
</dbReference>
<dbReference type="Gene3D" id="3.60.20.10">
    <property type="entry name" value="Glutamine Phosphoribosylpyrophosphate, subunit 1, domain 1"/>
    <property type="match status" value="1"/>
</dbReference>